<dbReference type="PANTHER" id="PTHR11941">
    <property type="entry name" value="ENOYL-COA HYDRATASE-RELATED"/>
    <property type="match status" value="1"/>
</dbReference>
<comment type="caution">
    <text evidence="5">The sequence shown here is derived from an EMBL/GenBank/DDBJ whole genome shotgun (WGS) entry which is preliminary data.</text>
</comment>
<evidence type="ECO:0000313" key="5">
    <source>
        <dbReference type="EMBL" id="GAA2162970.1"/>
    </source>
</evidence>
<comment type="similarity">
    <text evidence="1 4">Belongs to the enoyl-CoA hydratase/isomerase family.</text>
</comment>
<organism evidence="5 6">
    <name type="scientific">Actinomadura napierensis</name>
    <dbReference type="NCBI Taxonomy" id="267854"/>
    <lineage>
        <taxon>Bacteria</taxon>
        <taxon>Bacillati</taxon>
        <taxon>Actinomycetota</taxon>
        <taxon>Actinomycetes</taxon>
        <taxon>Streptosporangiales</taxon>
        <taxon>Thermomonosporaceae</taxon>
        <taxon>Actinomadura</taxon>
    </lineage>
</organism>
<dbReference type="InterPro" id="IPR001753">
    <property type="entry name" value="Enoyl-CoA_hydra/iso"/>
</dbReference>
<dbReference type="Gene3D" id="3.90.226.10">
    <property type="entry name" value="2-enoyl-CoA Hydratase, Chain A, domain 1"/>
    <property type="match status" value="1"/>
</dbReference>
<dbReference type="SUPFAM" id="SSF52096">
    <property type="entry name" value="ClpP/crotonase"/>
    <property type="match status" value="1"/>
</dbReference>
<dbReference type="EMBL" id="BAAAMR010000108">
    <property type="protein sequence ID" value="GAA2162970.1"/>
    <property type="molecule type" value="Genomic_DNA"/>
</dbReference>
<dbReference type="PROSITE" id="PS00166">
    <property type="entry name" value="ENOYL_COA_HYDRATASE"/>
    <property type="match status" value="1"/>
</dbReference>
<dbReference type="CDD" id="cd06558">
    <property type="entry name" value="crotonase-like"/>
    <property type="match status" value="1"/>
</dbReference>
<reference evidence="5 6" key="1">
    <citation type="journal article" date="2019" name="Int. J. Syst. Evol. Microbiol.">
        <title>The Global Catalogue of Microorganisms (GCM) 10K type strain sequencing project: providing services to taxonomists for standard genome sequencing and annotation.</title>
        <authorList>
            <consortium name="The Broad Institute Genomics Platform"/>
            <consortium name="The Broad Institute Genome Sequencing Center for Infectious Disease"/>
            <person name="Wu L."/>
            <person name="Ma J."/>
        </authorList>
    </citation>
    <scope>NUCLEOTIDE SEQUENCE [LARGE SCALE GENOMIC DNA]</scope>
    <source>
        <strain evidence="5 6">JCM 13850</strain>
    </source>
</reference>
<evidence type="ECO:0000313" key="6">
    <source>
        <dbReference type="Proteomes" id="UP001501020"/>
    </source>
</evidence>
<gene>
    <name evidence="5" type="ORF">GCM10009727_78830</name>
</gene>
<evidence type="ECO:0000256" key="2">
    <source>
        <dbReference type="ARBA" id="ARBA00023098"/>
    </source>
</evidence>
<keyword evidence="3" id="KW-0456">Lyase</keyword>
<dbReference type="Gene3D" id="1.10.12.10">
    <property type="entry name" value="Lyase 2-enoyl-coa Hydratase, Chain A, domain 2"/>
    <property type="match status" value="1"/>
</dbReference>
<dbReference type="InterPro" id="IPR018376">
    <property type="entry name" value="Enoyl-CoA_hyd/isom_CS"/>
</dbReference>
<dbReference type="InterPro" id="IPR014748">
    <property type="entry name" value="Enoyl-CoA_hydra_C"/>
</dbReference>
<evidence type="ECO:0000256" key="3">
    <source>
        <dbReference type="ARBA" id="ARBA00023239"/>
    </source>
</evidence>
<keyword evidence="6" id="KW-1185">Reference proteome</keyword>
<name>A0ABN3AE21_9ACTN</name>
<sequence length="264" mass="27721">MEAFVGEFVRVEAEDGVATIRLDRPKMNALNAQMQRELIGAAREVTEDDQVGAVVLYGGERVFAAGADIKEMAPMPYAEMAAGHSRLLQDFTKALAAIPKPVIAAITGYALGGGLEVALTADLRVAGEGAKVGQPEIQLGIIPGAGGTQRLARLVGPSKAKDLIFSGRHVKADEALAMGLVDRVVPDADVYTAAKEWAATFVGGPAIALRAAKQAIDSGLEVDLATGLEIERVQFAALFATEDQKNGMKSFMEEGPGKAKFTGR</sequence>
<dbReference type="Pfam" id="PF00378">
    <property type="entry name" value="ECH_1"/>
    <property type="match status" value="1"/>
</dbReference>
<dbReference type="Proteomes" id="UP001501020">
    <property type="component" value="Unassembled WGS sequence"/>
</dbReference>
<dbReference type="PANTHER" id="PTHR11941:SF169">
    <property type="entry name" value="(7AS)-7A-METHYL-1,5-DIOXO-2,3,5,6,7,7A-HEXAHYDRO-1H-INDENE-CARBOXYL-COA HYDROLASE"/>
    <property type="match status" value="1"/>
</dbReference>
<keyword evidence="2" id="KW-0443">Lipid metabolism</keyword>
<dbReference type="InterPro" id="IPR029045">
    <property type="entry name" value="ClpP/crotonase-like_dom_sf"/>
</dbReference>
<accession>A0ABN3AE21</accession>
<protein>
    <submittedName>
        <fullName evidence="5">Enoyl-CoA hydratase-related protein</fullName>
    </submittedName>
</protein>
<evidence type="ECO:0000256" key="1">
    <source>
        <dbReference type="ARBA" id="ARBA00005254"/>
    </source>
</evidence>
<evidence type="ECO:0000256" key="4">
    <source>
        <dbReference type="RuleBase" id="RU003707"/>
    </source>
</evidence>
<proteinExistence type="inferred from homology"/>